<feature type="compositionally biased region" description="Gly residues" evidence="4">
    <location>
        <begin position="513"/>
        <end position="523"/>
    </location>
</feature>
<feature type="compositionally biased region" description="Low complexity" evidence="4">
    <location>
        <begin position="429"/>
        <end position="449"/>
    </location>
</feature>
<dbReference type="PROSITE" id="PS50297">
    <property type="entry name" value="ANK_REP_REGION"/>
    <property type="match status" value="7"/>
</dbReference>
<dbReference type="Pfam" id="PF12796">
    <property type="entry name" value="Ank_2"/>
    <property type="match status" value="3"/>
</dbReference>
<keyword evidence="1" id="KW-0677">Repeat</keyword>
<gene>
    <name evidence="5" type="ORF">Cvel_627</name>
</gene>
<reference evidence="5" key="1">
    <citation type="submission" date="2014-11" db="EMBL/GenBank/DDBJ databases">
        <authorList>
            <person name="Otto D Thomas"/>
            <person name="Naeem Raeece"/>
        </authorList>
    </citation>
    <scope>NUCLEOTIDE SEQUENCE</scope>
</reference>
<evidence type="ECO:0000256" key="4">
    <source>
        <dbReference type="SAM" id="MobiDB-lite"/>
    </source>
</evidence>
<feature type="repeat" description="ANK" evidence="3">
    <location>
        <begin position="129"/>
        <end position="161"/>
    </location>
</feature>
<feature type="region of interest" description="Disordered" evidence="4">
    <location>
        <begin position="713"/>
        <end position="732"/>
    </location>
</feature>
<protein>
    <submittedName>
        <fullName evidence="5">Uncharacterized protein</fullName>
    </submittedName>
</protein>
<dbReference type="EMBL" id="CDMZ01001104">
    <property type="protein sequence ID" value="CEM27278.1"/>
    <property type="molecule type" value="Genomic_DNA"/>
</dbReference>
<dbReference type="PANTHER" id="PTHR24198:SF165">
    <property type="entry name" value="ANKYRIN REPEAT-CONTAINING PROTEIN-RELATED"/>
    <property type="match status" value="1"/>
</dbReference>
<feature type="compositionally biased region" description="Low complexity" evidence="4">
    <location>
        <begin position="461"/>
        <end position="482"/>
    </location>
</feature>
<evidence type="ECO:0000256" key="1">
    <source>
        <dbReference type="ARBA" id="ARBA00022737"/>
    </source>
</evidence>
<dbReference type="AlphaFoldDB" id="A0A0G4GDL3"/>
<evidence type="ECO:0000256" key="3">
    <source>
        <dbReference type="PROSITE-ProRule" id="PRU00023"/>
    </source>
</evidence>
<dbReference type="SUPFAM" id="SSF48403">
    <property type="entry name" value="Ankyrin repeat"/>
    <property type="match status" value="2"/>
</dbReference>
<organism evidence="5">
    <name type="scientific">Chromera velia CCMP2878</name>
    <dbReference type="NCBI Taxonomy" id="1169474"/>
    <lineage>
        <taxon>Eukaryota</taxon>
        <taxon>Sar</taxon>
        <taxon>Alveolata</taxon>
        <taxon>Colpodellida</taxon>
        <taxon>Chromeraceae</taxon>
        <taxon>Chromera</taxon>
    </lineage>
</organism>
<feature type="repeat" description="ANK" evidence="3">
    <location>
        <begin position="649"/>
        <end position="681"/>
    </location>
</feature>
<dbReference type="InterPro" id="IPR002110">
    <property type="entry name" value="Ankyrin_rpt"/>
</dbReference>
<dbReference type="Gene3D" id="1.25.40.20">
    <property type="entry name" value="Ankyrin repeat-containing domain"/>
    <property type="match status" value="4"/>
</dbReference>
<evidence type="ECO:0000256" key="2">
    <source>
        <dbReference type="ARBA" id="ARBA00023043"/>
    </source>
</evidence>
<feature type="region of interest" description="Disordered" evidence="4">
    <location>
        <begin position="104"/>
        <end position="124"/>
    </location>
</feature>
<keyword evidence="2 3" id="KW-0040">ANK repeat</keyword>
<proteinExistence type="predicted"/>
<name>A0A0G4GDL3_9ALVE</name>
<feature type="repeat" description="ANK" evidence="3">
    <location>
        <begin position="735"/>
        <end position="767"/>
    </location>
</feature>
<feature type="compositionally biased region" description="Polar residues" evidence="4">
    <location>
        <begin position="483"/>
        <end position="492"/>
    </location>
</feature>
<feature type="region of interest" description="Disordered" evidence="4">
    <location>
        <begin position="422"/>
        <end position="540"/>
    </location>
</feature>
<feature type="compositionally biased region" description="Polar residues" evidence="4">
    <location>
        <begin position="500"/>
        <end position="511"/>
    </location>
</feature>
<feature type="compositionally biased region" description="Low complexity" evidence="4">
    <location>
        <begin position="722"/>
        <end position="732"/>
    </location>
</feature>
<dbReference type="PANTHER" id="PTHR24198">
    <property type="entry name" value="ANKYRIN REPEAT AND PROTEIN KINASE DOMAIN-CONTAINING PROTEIN"/>
    <property type="match status" value="1"/>
</dbReference>
<feature type="repeat" description="ANK" evidence="3">
    <location>
        <begin position="162"/>
        <end position="194"/>
    </location>
</feature>
<feature type="repeat" description="ANK" evidence="3">
    <location>
        <begin position="682"/>
        <end position="708"/>
    </location>
</feature>
<accession>A0A0G4GDL3</accession>
<sequence length="798" mass="83685">MTSSKSTGERGKDGQCLSFALSSSSAYPQQSTFSSSSSSSPSQKKWKWEKWKETMEVVSPLLVPFGTICGSTLFSSIARKNLRDLRLLLMMGADVNLKLSSVSSSATAEGHQGREEGEEGGSGVEKWMEGYAPLHLAVYSGLLPFIRSLLEAGADINSEDEDGRGPLHFACAYSKEESAKILLSRGAKVNLASKDGASPFVLACKLGKEAVATRFAQLTTGQGEYMDRDQSGCRALHWASQLGLTSVVTTLTQKGDACNVNTGDEVRQHGNTPFLLACKHGKEGAAVALAKAGADVRDGITEGELAGWTCVHFAAQFGLLTLAKAARSRGADVNAQLKDKRRPLHLACNKRHENVATFLIANGADVAATDENGESCLHVAAKRGLSTLVRSLVQRGVDVNAVERKTLSTALHFACGEGLEDAVPPPSLPASHPLSSSTNTTAASSRTSAQPHFQPFQTLTSPSSSLHISSSHPASPTSATGSFTALTLSSPHPTLDPKSKLTQGSQQQPQTPRGGGAGGGGAGASSSSAETVTDTEGYPSGRPFGKFGSCLVELLNAGANVNVKDKVGHTPLHVAAFGFLTARRRAAVGRPNEEGDDEEPERVVAATLLHRGADEGMSPLLTALRSKREKVTAALAAAGADVSVTVAKNGWSPLHYAAHGHLSNATFALLRWGASLDARDALGRTALHVACEVGAEEVALLLLANGADSVSHAYDGKGREVPSSSSSSSSRRLLISRSPLHTATERSLTRVVQALILRGADPEDLDEVAGQRRQKEPDKRGTLLFAFCCVEKGSGKAG</sequence>
<dbReference type="InterPro" id="IPR036770">
    <property type="entry name" value="Ankyrin_rpt-contain_sf"/>
</dbReference>
<feature type="repeat" description="ANK" evidence="3">
    <location>
        <begin position="339"/>
        <end position="371"/>
    </location>
</feature>
<dbReference type="PROSITE" id="PS50088">
    <property type="entry name" value="ANK_REPEAT"/>
    <property type="match status" value="7"/>
</dbReference>
<evidence type="ECO:0000313" key="5">
    <source>
        <dbReference type="EMBL" id="CEM27278.1"/>
    </source>
</evidence>
<feature type="repeat" description="ANK" evidence="3">
    <location>
        <begin position="372"/>
        <end position="404"/>
    </location>
</feature>
<dbReference type="SMART" id="SM00248">
    <property type="entry name" value="ANK"/>
    <property type="match status" value="11"/>
</dbReference>